<sequence length="96" mass="11212">MLTCFLRHEQARQLLTTARIRGPYTHDRPEIRVAADFSKETSNCRKAFLSLLPRLCQIDIKYGVFQLARMWITKGGNSQDFFDPEYLSLFLDELPT</sequence>
<proteinExistence type="predicted"/>
<comment type="caution">
    <text evidence="1">The sequence shown here is derived from an EMBL/GenBank/DDBJ whole genome shotgun (WGS) entry which is preliminary data.</text>
</comment>
<keyword evidence="2" id="KW-1185">Reference proteome</keyword>
<dbReference type="InterPro" id="IPR042566">
    <property type="entry name" value="L1_C"/>
</dbReference>
<protein>
    <submittedName>
        <fullName evidence="1">Uncharacterized protein</fullName>
    </submittedName>
</protein>
<dbReference type="Gene3D" id="3.30.250.20">
    <property type="entry name" value="L1 transposable element, C-terminal domain"/>
    <property type="match status" value="1"/>
</dbReference>
<name>A0AAV7U0Q5_PLEWA</name>
<gene>
    <name evidence="1" type="ORF">NDU88_007653</name>
</gene>
<dbReference type="AlphaFoldDB" id="A0AAV7U0Q5"/>
<dbReference type="Proteomes" id="UP001066276">
    <property type="component" value="Chromosome 3_2"/>
</dbReference>
<accession>A0AAV7U0Q5</accession>
<dbReference type="EMBL" id="JANPWB010000006">
    <property type="protein sequence ID" value="KAJ1182463.1"/>
    <property type="molecule type" value="Genomic_DNA"/>
</dbReference>
<organism evidence="1 2">
    <name type="scientific">Pleurodeles waltl</name>
    <name type="common">Iberian ribbed newt</name>
    <dbReference type="NCBI Taxonomy" id="8319"/>
    <lineage>
        <taxon>Eukaryota</taxon>
        <taxon>Metazoa</taxon>
        <taxon>Chordata</taxon>
        <taxon>Craniata</taxon>
        <taxon>Vertebrata</taxon>
        <taxon>Euteleostomi</taxon>
        <taxon>Amphibia</taxon>
        <taxon>Batrachia</taxon>
        <taxon>Caudata</taxon>
        <taxon>Salamandroidea</taxon>
        <taxon>Salamandridae</taxon>
        <taxon>Pleurodelinae</taxon>
        <taxon>Pleurodeles</taxon>
    </lineage>
</organism>
<evidence type="ECO:0000313" key="1">
    <source>
        <dbReference type="EMBL" id="KAJ1182463.1"/>
    </source>
</evidence>
<reference evidence="1" key="1">
    <citation type="journal article" date="2022" name="bioRxiv">
        <title>Sequencing and chromosome-scale assembly of the giantPleurodeles waltlgenome.</title>
        <authorList>
            <person name="Brown T."/>
            <person name="Elewa A."/>
            <person name="Iarovenko S."/>
            <person name="Subramanian E."/>
            <person name="Araus A.J."/>
            <person name="Petzold A."/>
            <person name="Susuki M."/>
            <person name="Suzuki K.-i.T."/>
            <person name="Hayashi T."/>
            <person name="Toyoda A."/>
            <person name="Oliveira C."/>
            <person name="Osipova E."/>
            <person name="Leigh N.D."/>
            <person name="Simon A."/>
            <person name="Yun M.H."/>
        </authorList>
    </citation>
    <scope>NUCLEOTIDE SEQUENCE</scope>
    <source>
        <strain evidence="1">20211129_DDA</strain>
        <tissue evidence="1">Liver</tissue>
    </source>
</reference>
<evidence type="ECO:0000313" key="2">
    <source>
        <dbReference type="Proteomes" id="UP001066276"/>
    </source>
</evidence>